<evidence type="ECO:0000259" key="5">
    <source>
        <dbReference type="PROSITE" id="PS50059"/>
    </source>
</evidence>
<dbReference type="RefSeq" id="XP_018283649.1">
    <property type="nucleotide sequence ID" value="XM_018439677.1"/>
</dbReference>
<reference evidence="7" key="1">
    <citation type="submission" date="2015-06" db="EMBL/GenBank/DDBJ databases">
        <title>Expansion of signal transduction pathways in fungi by whole-genome duplication.</title>
        <authorList>
            <consortium name="DOE Joint Genome Institute"/>
            <person name="Corrochano L.M."/>
            <person name="Kuo A."/>
            <person name="Marcet-Houben M."/>
            <person name="Polaino S."/>
            <person name="Salamov A."/>
            <person name="Villalobos J.M."/>
            <person name="Alvarez M.I."/>
            <person name="Avalos J."/>
            <person name="Benito E.P."/>
            <person name="Benoit I."/>
            <person name="Burger G."/>
            <person name="Camino L.P."/>
            <person name="Canovas D."/>
            <person name="Cerda-Olmedo E."/>
            <person name="Cheng J.-F."/>
            <person name="Dominguez A."/>
            <person name="Elias M."/>
            <person name="Eslava A.P."/>
            <person name="Glaser F."/>
            <person name="Grimwood J."/>
            <person name="Gutierrez G."/>
            <person name="Heitman J."/>
            <person name="Henrissat B."/>
            <person name="Iturriaga E.A."/>
            <person name="Lang B.F."/>
            <person name="Lavin J.L."/>
            <person name="Lee S."/>
            <person name="Li W."/>
            <person name="Lindquist E."/>
            <person name="Lopez-Garcia S."/>
            <person name="Luque E.M."/>
            <person name="Marcos A.T."/>
            <person name="Martin J."/>
            <person name="McCluskey K."/>
            <person name="Medina H.R."/>
            <person name="Miralles-Duran A."/>
            <person name="Miyazaki A."/>
            <person name="Munoz-Torres E."/>
            <person name="Oguiza J.A."/>
            <person name="Ohm R."/>
            <person name="Olmedo M."/>
            <person name="Orejas M."/>
            <person name="Ortiz-Castellanos L."/>
            <person name="Pisabarro A.G."/>
            <person name="Rodriguez-Romero J."/>
            <person name="Ruiz-Herrera J."/>
            <person name="Ruiz-Vazquez R."/>
            <person name="Sanz C."/>
            <person name="Schackwitz W."/>
            <person name="Schmutz J."/>
            <person name="Shahriari M."/>
            <person name="Shelest E."/>
            <person name="Silva-Franco F."/>
            <person name="Soanes D."/>
            <person name="Syed K."/>
            <person name="Tagua V.G."/>
            <person name="Talbot N.J."/>
            <person name="Thon M."/>
            <person name="De vries R.P."/>
            <person name="Wiebenga A."/>
            <person name="Yadav J.S."/>
            <person name="Braun E.L."/>
            <person name="Baker S."/>
            <person name="Garre V."/>
            <person name="Horwitz B."/>
            <person name="Torres-Martinez S."/>
            <person name="Idnurm A."/>
            <person name="Herrera-Estrella A."/>
            <person name="Gabaldon T."/>
            <person name="Grigoriev I.V."/>
        </authorList>
    </citation>
    <scope>NUCLEOTIDE SEQUENCE [LARGE SCALE GENOMIC DNA]</scope>
    <source>
        <strain evidence="7">NRRL 1555(-)</strain>
    </source>
</reference>
<dbReference type="PROSITE" id="PS50059">
    <property type="entry name" value="FKBP_PPIASE"/>
    <property type="match status" value="1"/>
</dbReference>
<dbReference type="SMART" id="SM00028">
    <property type="entry name" value="TPR"/>
    <property type="match status" value="3"/>
</dbReference>
<dbReference type="SUPFAM" id="SSF54534">
    <property type="entry name" value="FKBP-like"/>
    <property type="match status" value="1"/>
</dbReference>
<keyword evidence="7" id="KW-1185">Reference proteome</keyword>
<dbReference type="STRING" id="763407.A0A167JAM4"/>
<proteinExistence type="predicted"/>
<dbReference type="SUPFAM" id="SSF48452">
    <property type="entry name" value="TPR-like"/>
    <property type="match status" value="1"/>
</dbReference>
<evidence type="ECO:0000256" key="1">
    <source>
        <dbReference type="ARBA" id="ARBA00022737"/>
    </source>
</evidence>
<dbReference type="AlphaFoldDB" id="A0A167JAM4"/>
<keyword evidence="3" id="KW-0697">Rotamase</keyword>
<keyword evidence="2 4" id="KW-0802">TPR repeat</keyword>
<evidence type="ECO:0000256" key="3">
    <source>
        <dbReference type="PROSITE-ProRule" id="PRU00277"/>
    </source>
</evidence>
<comment type="catalytic activity">
    <reaction evidence="3">
        <text>[protein]-peptidylproline (omega=180) = [protein]-peptidylproline (omega=0)</text>
        <dbReference type="Rhea" id="RHEA:16237"/>
        <dbReference type="Rhea" id="RHEA-COMP:10747"/>
        <dbReference type="Rhea" id="RHEA-COMP:10748"/>
        <dbReference type="ChEBI" id="CHEBI:83833"/>
        <dbReference type="ChEBI" id="CHEBI:83834"/>
        <dbReference type="EC" id="5.2.1.8"/>
    </reaction>
</comment>
<dbReference type="InParanoid" id="A0A167JAM4"/>
<dbReference type="InterPro" id="IPR050754">
    <property type="entry name" value="FKBP4/5/8-like"/>
</dbReference>
<dbReference type="VEuPathDB" id="FungiDB:PHYBLDRAFT_189553"/>
<evidence type="ECO:0000313" key="7">
    <source>
        <dbReference type="Proteomes" id="UP000077315"/>
    </source>
</evidence>
<evidence type="ECO:0000256" key="2">
    <source>
        <dbReference type="ARBA" id="ARBA00022803"/>
    </source>
</evidence>
<keyword evidence="3" id="KW-0413">Isomerase</keyword>
<keyword evidence="1" id="KW-0677">Repeat</keyword>
<dbReference type="Gene3D" id="3.10.50.40">
    <property type="match status" value="1"/>
</dbReference>
<feature type="repeat" description="TPR" evidence="4">
    <location>
        <begin position="185"/>
        <end position="218"/>
    </location>
</feature>
<name>A0A167JAM4_PHYB8</name>
<organism evidence="6 7">
    <name type="scientific">Phycomyces blakesleeanus (strain ATCC 8743b / DSM 1359 / FGSC 10004 / NBRC 33097 / NRRL 1555)</name>
    <dbReference type="NCBI Taxonomy" id="763407"/>
    <lineage>
        <taxon>Eukaryota</taxon>
        <taxon>Fungi</taxon>
        <taxon>Fungi incertae sedis</taxon>
        <taxon>Mucoromycota</taxon>
        <taxon>Mucoromycotina</taxon>
        <taxon>Mucoromycetes</taxon>
        <taxon>Mucorales</taxon>
        <taxon>Phycomycetaceae</taxon>
        <taxon>Phycomyces</taxon>
    </lineage>
</organism>
<evidence type="ECO:0000313" key="6">
    <source>
        <dbReference type="EMBL" id="OAD65609.1"/>
    </source>
</evidence>
<dbReference type="GO" id="GO:0003755">
    <property type="term" value="F:peptidyl-prolyl cis-trans isomerase activity"/>
    <property type="evidence" value="ECO:0007669"/>
    <property type="project" value="UniProtKB-KW"/>
</dbReference>
<sequence length="282" mass="31773">MATTSTQTSPVSLTPDNNVTKRIIRSGQGQCPKADSIVSVHYESFLEDGSLFDSSRQRNAAYEFVPNGGKVIKAWEIAIPIMHVGELAEIVCTYDYGYGKKGWPPIVPQKANLRFEVELLGTWESAESVKQKISVALAKKEEGNAFYKQGAIEQALFAYRKGREYVVDVWDCEPEDLIKAREVTIALHANVAACYMKMRDWDKAIEVCQKVLDREPRNIKACYRIGQAYYEKDDYENGIGFVTIGLRGNPDSQELKALLAALEAKRDQWIKTSKELCKKMLS</sequence>
<dbReference type="OrthoDB" id="1902587at2759"/>
<dbReference type="Pfam" id="PF14559">
    <property type="entry name" value="TPR_19"/>
    <property type="match status" value="1"/>
</dbReference>
<accession>A0A167JAM4</accession>
<dbReference type="PROSITE" id="PS50005">
    <property type="entry name" value="TPR"/>
    <property type="match status" value="1"/>
</dbReference>
<dbReference type="Proteomes" id="UP000077315">
    <property type="component" value="Unassembled WGS sequence"/>
</dbReference>
<dbReference type="PANTHER" id="PTHR46512">
    <property type="entry name" value="PEPTIDYLPROLYL ISOMERASE"/>
    <property type="match status" value="1"/>
</dbReference>
<dbReference type="InterPro" id="IPR001179">
    <property type="entry name" value="PPIase_FKBP_dom"/>
</dbReference>
<dbReference type="InterPro" id="IPR046357">
    <property type="entry name" value="PPIase_dom_sf"/>
</dbReference>
<gene>
    <name evidence="6" type="ORF">PHYBLDRAFT_189553</name>
</gene>
<dbReference type="EC" id="5.2.1.8" evidence="3"/>
<evidence type="ECO:0000256" key="4">
    <source>
        <dbReference type="PROSITE-ProRule" id="PRU00339"/>
    </source>
</evidence>
<protein>
    <recommendedName>
        <fullName evidence="3">peptidylprolyl isomerase</fullName>
        <ecNumber evidence="3">5.2.1.8</ecNumber>
    </recommendedName>
</protein>
<feature type="domain" description="PPIase FKBP-type" evidence="5">
    <location>
        <begin position="35"/>
        <end position="123"/>
    </location>
</feature>
<dbReference type="GeneID" id="29000583"/>
<dbReference type="Gene3D" id="1.25.40.10">
    <property type="entry name" value="Tetratricopeptide repeat domain"/>
    <property type="match status" value="1"/>
</dbReference>
<dbReference type="InterPro" id="IPR011990">
    <property type="entry name" value="TPR-like_helical_dom_sf"/>
</dbReference>
<dbReference type="EMBL" id="KV441009">
    <property type="protein sequence ID" value="OAD65609.1"/>
    <property type="molecule type" value="Genomic_DNA"/>
</dbReference>
<dbReference type="Pfam" id="PF00254">
    <property type="entry name" value="FKBP_C"/>
    <property type="match status" value="1"/>
</dbReference>
<dbReference type="InterPro" id="IPR019734">
    <property type="entry name" value="TPR_rpt"/>
</dbReference>